<feature type="compositionally biased region" description="Basic and acidic residues" evidence="8">
    <location>
        <begin position="401"/>
        <end position="412"/>
    </location>
</feature>
<evidence type="ECO:0000256" key="6">
    <source>
        <dbReference type="ARBA" id="ARBA00023242"/>
    </source>
</evidence>
<dbReference type="PROSITE" id="PS51141">
    <property type="entry name" value="ZF_SBP"/>
    <property type="match status" value="1"/>
</dbReference>
<feature type="region of interest" description="Disordered" evidence="8">
    <location>
        <begin position="1"/>
        <end position="30"/>
    </location>
</feature>
<accession>A0A8T2TTV0</accession>
<dbReference type="AlphaFoldDB" id="A0A8T2TTV0"/>
<feature type="compositionally biased region" description="Polar residues" evidence="8">
    <location>
        <begin position="1"/>
        <end position="12"/>
    </location>
</feature>
<evidence type="ECO:0000313" key="10">
    <source>
        <dbReference type="EMBL" id="KAH7425838.1"/>
    </source>
</evidence>
<feature type="compositionally biased region" description="Polar residues" evidence="8">
    <location>
        <begin position="503"/>
        <end position="516"/>
    </location>
</feature>
<feature type="compositionally biased region" description="Polar residues" evidence="8">
    <location>
        <begin position="426"/>
        <end position="442"/>
    </location>
</feature>
<dbReference type="GO" id="GO:0008270">
    <property type="term" value="F:zinc ion binding"/>
    <property type="evidence" value="ECO:0007669"/>
    <property type="project" value="UniProtKB-KW"/>
</dbReference>
<name>A0A8T2TTV0_CERRI</name>
<dbReference type="Gene3D" id="4.10.1100.10">
    <property type="entry name" value="Transcription factor, SBP-box domain"/>
    <property type="match status" value="1"/>
</dbReference>
<dbReference type="InterPro" id="IPR036893">
    <property type="entry name" value="SBP_sf"/>
</dbReference>
<dbReference type="Proteomes" id="UP000825935">
    <property type="component" value="Chromosome 11"/>
</dbReference>
<protein>
    <recommendedName>
        <fullName evidence="9">SBP-type domain-containing protein</fullName>
    </recommendedName>
</protein>
<evidence type="ECO:0000256" key="4">
    <source>
        <dbReference type="ARBA" id="ARBA00022833"/>
    </source>
</evidence>
<dbReference type="FunFam" id="4.10.1100.10:FF:000001">
    <property type="entry name" value="Squamosa promoter-binding-like protein 14"/>
    <property type="match status" value="1"/>
</dbReference>
<dbReference type="GO" id="GO:0003677">
    <property type="term" value="F:DNA binding"/>
    <property type="evidence" value="ECO:0007669"/>
    <property type="project" value="InterPro"/>
</dbReference>
<evidence type="ECO:0000256" key="7">
    <source>
        <dbReference type="PROSITE-ProRule" id="PRU00470"/>
    </source>
</evidence>
<reference evidence="10" key="1">
    <citation type="submission" date="2021-08" db="EMBL/GenBank/DDBJ databases">
        <title>WGS assembly of Ceratopteris richardii.</title>
        <authorList>
            <person name="Marchant D.B."/>
            <person name="Chen G."/>
            <person name="Jenkins J."/>
            <person name="Shu S."/>
            <person name="Leebens-Mack J."/>
            <person name="Grimwood J."/>
            <person name="Schmutz J."/>
            <person name="Soltis P."/>
            <person name="Soltis D."/>
            <person name="Chen Z.-H."/>
        </authorList>
    </citation>
    <scope>NUCLEOTIDE SEQUENCE</scope>
    <source>
        <strain evidence="10">Whitten #5841</strain>
        <tissue evidence="10">Leaf</tissue>
    </source>
</reference>
<dbReference type="PANTHER" id="PTHR31251:SF169">
    <property type="entry name" value="SQUAMOSA PROMOTER-BINDING-LIKE PROTEIN 8"/>
    <property type="match status" value="1"/>
</dbReference>
<feature type="region of interest" description="Disordered" evidence="8">
    <location>
        <begin position="337"/>
        <end position="442"/>
    </location>
</feature>
<evidence type="ECO:0000313" key="11">
    <source>
        <dbReference type="Proteomes" id="UP000825935"/>
    </source>
</evidence>
<dbReference type="GO" id="GO:0005634">
    <property type="term" value="C:nucleus"/>
    <property type="evidence" value="ECO:0007669"/>
    <property type="project" value="UniProtKB-SubCell"/>
</dbReference>
<dbReference type="SUPFAM" id="SSF103612">
    <property type="entry name" value="SBT domain"/>
    <property type="match status" value="1"/>
</dbReference>
<keyword evidence="2" id="KW-0479">Metal-binding</keyword>
<evidence type="ECO:0000256" key="5">
    <source>
        <dbReference type="ARBA" id="ARBA00023163"/>
    </source>
</evidence>
<dbReference type="EMBL" id="CM035416">
    <property type="protein sequence ID" value="KAH7425838.1"/>
    <property type="molecule type" value="Genomic_DNA"/>
</dbReference>
<feature type="domain" description="SBP-type" evidence="9">
    <location>
        <begin position="270"/>
        <end position="347"/>
    </location>
</feature>
<dbReference type="InterPro" id="IPR044817">
    <property type="entry name" value="SBP-like"/>
</dbReference>
<sequence>MNSLTNLNSIGNEQDDPNPWPSDHGWEPPIASICAGAPDSRLHYQQSIPGRQEWDWSDNHMILSSNAEYAADNGQLDCKPMLHVDAFANSTSVGLGLRQYSNAGLLPNTSAAERPSGNTTPDPSVGIATAAATLQNPSWPGVLNALPLRHEAALLEASGGAHCYSPPGLCVAQYAGSSLGAAGINNSSNIGLGAYYNTHQAQILHEIEQRRLHDILKRGIYSGVGDVSGGRLGLNLGGRTYFCSEDLASRYHVIDGGMKRFRPNSPSLHVPSCQAEGCKADLSIAKHYHRRHKVCEYHSKAATVVISGNTQRFCQQCSRFHALTEFDEGKRSCRKRLADHNRRRRKPQPLPALPAPDSTSTLSATVTTTEAATSSIGNPASNESGDLELQDATQKITTVGRESDRKGDEQPKDAMASHNRREISCSIDQQTSSRPPTISAAPSVSLTLQNDGLLKSDMNSAQSSSNMKSEASQIPRTNDLNDPAYSTDRQQTPPLHLRGPNLLSLSTSTIDTNAGSRKNREDSTPSTNLGSLAHVSQTLDGLELSVPWLRGGTKHVQSSPATTSVVQKSPRDLFPLCYQADEDSINSSNVNQSSAENEKYLSDQGRLLLKHMQSLHSEVSHSTRTQDNHQSTRKKNWMQVESSVVPDGQTALALLETATTVASRKEPHEYNGQMNILSPSHHHRHRQLNRHHFIEQTYSSSEETGQRRHSFLEQHLHAHYFHEKNHQAGEHLHLRSKSPSHGEHDSSDHAALSQHCMQALRPLNESLYTTADFMKDGFV</sequence>
<keyword evidence="4" id="KW-0862">Zinc</keyword>
<gene>
    <name evidence="10" type="ORF">KP509_11G073300</name>
</gene>
<evidence type="ECO:0000256" key="1">
    <source>
        <dbReference type="ARBA" id="ARBA00004123"/>
    </source>
</evidence>
<keyword evidence="11" id="KW-1185">Reference proteome</keyword>
<evidence type="ECO:0000256" key="2">
    <source>
        <dbReference type="ARBA" id="ARBA00022723"/>
    </source>
</evidence>
<proteinExistence type="predicted"/>
<dbReference type="InterPro" id="IPR004333">
    <property type="entry name" value="SBP_dom"/>
</dbReference>
<dbReference type="OMA" id="GNTQRFC"/>
<evidence type="ECO:0000256" key="8">
    <source>
        <dbReference type="SAM" id="MobiDB-lite"/>
    </source>
</evidence>
<dbReference type="Pfam" id="PF03110">
    <property type="entry name" value="SBP"/>
    <property type="match status" value="1"/>
</dbReference>
<feature type="compositionally biased region" description="Polar residues" evidence="8">
    <location>
        <begin position="457"/>
        <end position="480"/>
    </location>
</feature>
<dbReference type="PANTHER" id="PTHR31251">
    <property type="entry name" value="SQUAMOSA PROMOTER-BINDING-LIKE PROTEIN 4"/>
    <property type="match status" value="1"/>
</dbReference>
<dbReference type="OrthoDB" id="1928697at2759"/>
<evidence type="ECO:0000256" key="3">
    <source>
        <dbReference type="ARBA" id="ARBA00022771"/>
    </source>
</evidence>
<keyword evidence="6" id="KW-0539">Nucleus</keyword>
<keyword evidence="5" id="KW-0804">Transcription</keyword>
<organism evidence="10 11">
    <name type="scientific">Ceratopteris richardii</name>
    <name type="common">Triangle waterfern</name>
    <dbReference type="NCBI Taxonomy" id="49495"/>
    <lineage>
        <taxon>Eukaryota</taxon>
        <taxon>Viridiplantae</taxon>
        <taxon>Streptophyta</taxon>
        <taxon>Embryophyta</taxon>
        <taxon>Tracheophyta</taxon>
        <taxon>Polypodiopsida</taxon>
        <taxon>Polypodiidae</taxon>
        <taxon>Polypodiales</taxon>
        <taxon>Pteridineae</taxon>
        <taxon>Pteridaceae</taxon>
        <taxon>Parkerioideae</taxon>
        <taxon>Ceratopteris</taxon>
    </lineage>
</organism>
<comment type="subcellular location">
    <subcellularLocation>
        <location evidence="1">Nucleus</location>
    </subcellularLocation>
</comment>
<feature type="compositionally biased region" description="Low complexity" evidence="8">
    <location>
        <begin position="358"/>
        <end position="375"/>
    </location>
</feature>
<comment type="caution">
    <text evidence="10">The sequence shown here is derived from an EMBL/GenBank/DDBJ whole genome shotgun (WGS) entry which is preliminary data.</text>
</comment>
<evidence type="ECO:0000259" key="9">
    <source>
        <dbReference type="PROSITE" id="PS51141"/>
    </source>
</evidence>
<keyword evidence="3 7" id="KW-0863">Zinc-finger</keyword>
<feature type="region of interest" description="Disordered" evidence="8">
    <location>
        <begin position="456"/>
        <end position="532"/>
    </location>
</feature>